<dbReference type="Proteomes" id="UP001154312">
    <property type="component" value="Unassembled WGS sequence"/>
</dbReference>
<gene>
    <name evidence="2" type="ORF">L7E55_12745</name>
</gene>
<name>A0A9X4H8T8_9FIRM</name>
<evidence type="ECO:0000313" key="3">
    <source>
        <dbReference type="Proteomes" id="UP001154312"/>
    </source>
</evidence>
<dbReference type="EMBL" id="JAKOAV010000026">
    <property type="protein sequence ID" value="MDF9409214.1"/>
    <property type="molecule type" value="Genomic_DNA"/>
</dbReference>
<accession>A0A9X4H8T8</accession>
<protein>
    <submittedName>
        <fullName evidence="2">Uncharacterized protein</fullName>
    </submittedName>
</protein>
<comment type="caution">
    <text evidence="2">The sequence shown here is derived from an EMBL/GenBank/DDBJ whole genome shotgun (WGS) entry which is preliminary data.</text>
</comment>
<keyword evidence="3" id="KW-1185">Reference proteome</keyword>
<sequence length="60" mass="6564">MSEWYIILVITSDGQQRVAISTEQDGPVMATAATREEAVESAKSLSTMTGLPLYNQETDE</sequence>
<proteinExistence type="predicted"/>
<evidence type="ECO:0000313" key="2">
    <source>
        <dbReference type="EMBL" id="MDF9409214.1"/>
    </source>
</evidence>
<feature type="region of interest" description="Disordered" evidence="1">
    <location>
        <begin position="40"/>
        <end position="60"/>
    </location>
</feature>
<organism evidence="2 3">
    <name type="scientific">Pelotomaculum isophthalicicum JI</name>
    <dbReference type="NCBI Taxonomy" id="947010"/>
    <lineage>
        <taxon>Bacteria</taxon>
        <taxon>Bacillati</taxon>
        <taxon>Bacillota</taxon>
        <taxon>Clostridia</taxon>
        <taxon>Eubacteriales</taxon>
        <taxon>Desulfotomaculaceae</taxon>
        <taxon>Pelotomaculum</taxon>
    </lineage>
</organism>
<dbReference type="AlphaFoldDB" id="A0A9X4H8T8"/>
<reference evidence="2" key="1">
    <citation type="submission" date="2022-02" db="EMBL/GenBank/DDBJ databases">
        <authorList>
            <person name="Leng L."/>
        </authorList>
    </citation>
    <scope>NUCLEOTIDE SEQUENCE</scope>
    <source>
        <strain evidence="2">JI</strain>
    </source>
</reference>
<evidence type="ECO:0000256" key="1">
    <source>
        <dbReference type="SAM" id="MobiDB-lite"/>
    </source>
</evidence>
<dbReference type="RefSeq" id="WP_277444660.1">
    <property type="nucleotide sequence ID" value="NZ_JAKOAV010000026.1"/>
</dbReference>